<name>A0A1T5F9E3_9SPHI</name>
<gene>
    <name evidence="3" type="ORF">SAMN05660226_03843</name>
</gene>
<dbReference type="EMBL" id="FUYS01000014">
    <property type="protein sequence ID" value="SKB92754.1"/>
    <property type="molecule type" value="Genomic_DNA"/>
</dbReference>
<accession>A0A1T5F9E3</accession>
<protein>
    <submittedName>
        <fullName evidence="3">NIPSNAP protein</fullName>
    </submittedName>
</protein>
<feature type="chain" id="PRO_5013182605" evidence="1">
    <location>
        <begin position="22"/>
        <end position="258"/>
    </location>
</feature>
<dbReference type="AlphaFoldDB" id="A0A1T5F9E3"/>
<dbReference type="InterPro" id="IPR012577">
    <property type="entry name" value="NIPSNAP"/>
</dbReference>
<evidence type="ECO:0000259" key="2">
    <source>
        <dbReference type="Pfam" id="PF07978"/>
    </source>
</evidence>
<proteinExistence type="predicted"/>
<dbReference type="RefSeq" id="WP_079718467.1">
    <property type="nucleotide sequence ID" value="NZ_FUYS01000014.1"/>
</dbReference>
<evidence type="ECO:0000313" key="3">
    <source>
        <dbReference type="EMBL" id="SKB92754.1"/>
    </source>
</evidence>
<dbReference type="Pfam" id="PF07978">
    <property type="entry name" value="NIPSNAP"/>
    <property type="match status" value="1"/>
</dbReference>
<organism evidence="3 4">
    <name type="scientific">Parapedobacter luteus</name>
    <dbReference type="NCBI Taxonomy" id="623280"/>
    <lineage>
        <taxon>Bacteria</taxon>
        <taxon>Pseudomonadati</taxon>
        <taxon>Bacteroidota</taxon>
        <taxon>Sphingobacteriia</taxon>
        <taxon>Sphingobacteriales</taxon>
        <taxon>Sphingobacteriaceae</taxon>
        <taxon>Parapedobacter</taxon>
    </lineage>
</organism>
<evidence type="ECO:0000256" key="1">
    <source>
        <dbReference type="SAM" id="SignalP"/>
    </source>
</evidence>
<keyword evidence="1" id="KW-0732">Signal</keyword>
<dbReference type="Gene3D" id="3.30.70.100">
    <property type="match status" value="2"/>
</dbReference>
<dbReference type="Proteomes" id="UP000190541">
    <property type="component" value="Unassembled WGS sequence"/>
</dbReference>
<reference evidence="3 4" key="1">
    <citation type="submission" date="2017-02" db="EMBL/GenBank/DDBJ databases">
        <authorList>
            <person name="Peterson S.W."/>
        </authorList>
    </citation>
    <scope>NUCLEOTIDE SEQUENCE [LARGE SCALE GENOMIC DNA]</scope>
    <source>
        <strain evidence="3 4">DSM 22899</strain>
    </source>
</reference>
<dbReference type="STRING" id="623280.SAMN05660226_03843"/>
<dbReference type="OrthoDB" id="192769at2"/>
<sequence length="258" mass="29828">MSIKTRFIIAALALFSYTAAAADRDFYQLKIYHLKTSQQVAQLDNFLETAYLPALHRAGITNVGVFKPIADAAAANEWLTYVFIPFTSYDQFASLEATLQNDPAYQEAGKDYLHAPYNNLPYDRIETILMDAFEGSPRFEVPNLTSPRAERVYELRSYESATEAYYRNKVDMFNKGDEIGLFKRLGFNAVFYGEVIAGSRMPNLMYLTTFENKQSRDEHWEAFSKDAYWKELSAKPEYQHNVSRNQQIFLYPTDYSDF</sequence>
<dbReference type="InterPro" id="IPR011008">
    <property type="entry name" value="Dimeric_a/b-barrel"/>
</dbReference>
<keyword evidence="4" id="KW-1185">Reference proteome</keyword>
<feature type="signal peptide" evidence="1">
    <location>
        <begin position="1"/>
        <end position="21"/>
    </location>
</feature>
<dbReference type="SUPFAM" id="SSF54909">
    <property type="entry name" value="Dimeric alpha+beta barrel"/>
    <property type="match status" value="2"/>
</dbReference>
<evidence type="ECO:0000313" key="4">
    <source>
        <dbReference type="Proteomes" id="UP000190541"/>
    </source>
</evidence>
<feature type="domain" description="NIPSNAP" evidence="2">
    <location>
        <begin position="153"/>
        <end position="256"/>
    </location>
</feature>